<accession>A0AAE0NHV8</accession>
<gene>
    <name evidence="3" type="ORF">B0H63DRAFT_214051</name>
</gene>
<evidence type="ECO:0000313" key="4">
    <source>
        <dbReference type="Proteomes" id="UP001285441"/>
    </source>
</evidence>
<feature type="domain" description="Phytase-like" evidence="2">
    <location>
        <begin position="82"/>
        <end position="389"/>
    </location>
</feature>
<proteinExistence type="predicted"/>
<name>A0AAE0NHV8_9PEZI</name>
<dbReference type="EMBL" id="JAULSW010000005">
    <property type="protein sequence ID" value="KAK3381813.1"/>
    <property type="molecule type" value="Genomic_DNA"/>
</dbReference>
<protein>
    <submittedName>
        <fullName evidence="3">Esterase-like activity of phytase-domain-containing protein</fullName>
    </submittedName>
</protein>
<dbReference type="AlphaFoldDB" id="A0AAE0NHV8"/>
<dbReference type="PANTHER" id="PTHR37957:SF1">
    <property type="entry name" value="PHYTASE-LIKE DOMAIN-CONTAINING PROTEIN"/>
    <property type="match status" value="1"/>
</dbReference>
<dbReference type="SUPFAM" id="SSF63829">
    <property type="entry name" value="Calcium-dependent phosphotriesterase"/>
    <property type="match status" value="1"/>
</dbReference>
<dbReference type="Proteomes" id="UP001285441">
    <property type="component" value="Unassembled WGS sequence"/>
</dbReference>
<dbReference type="Pfam" id="PF13449">
    <property type="entry name" value="Phytase-like"/>
    <property type="match status" value="1"/>
</dbReference>
<sequence>MVVAMKLAVVLASFAASALGASECVPLASPPVTCNGQTYRYKSLVGSGSFPADARDQYGDTISLGSAISVTDWKRSGSSYKGNLYGVPDRGWNTNGTQNTQPRVHVFEITLKPAYGATVAKPSGPNFDIVYKRTILLSAPDGTPMTGLDPDVSTVGGLTFPGFPILPTSTYPGDGFGGPGPGGKRIALDAEGLIIDNDGSFWISDEYGPYVYKFSPAGRMLAAIQPPAALLPIRKGQISFNSNTAPIYDRTFVPVPADPDHGRQNNQGFEGLTVSPDGKTLWVMLQSAARQDGGASSSKRANTRLLQYSIANNVIQYEAEYVVPLPTFTNAAGNKRVAAQSDVHYISNTQFLVLSRDSSVGRGYADPLSRLRHVDIVDISGATNIKGAKFDDIQNGNITVGGIESPSDTLVAGIAPATLCPYIDFNLNAQLNKFKTANGDVVHNGAPANFGLLNEKWESFALLPVNEVKGGRDEKDEYFLVTISDNDFVTDNGFVDGGRIRYTDDTLLVPSLESQALVYKIRLPAGSKPLIG</sequence>
<comment type="caution">
    <text evidence="3">The sequence shown here is derived from an EMBL/GenBank/DDBJ whole genome shotgun (WGS) entry which is preliminary data.</text>
</comment>
<feature type="chain" id="PRO_5042248144" evidence="1">
    <location>
        <begin position="21"/>
        <end position="532"/>
    </location>
</feature>
<evidence type="ECO:0000313" key="3">
    <source>
        <dbReference type="EMBL" id="KAK3381813.1"/>
    </source>
</evidence>
<evidence type="ECO:0000256" key="1">
    <source>
        <dbReference type="SAM" id="SignalP"/>
    </source>
</evidence>
<reference evidence="3" key="2">
    <citation type="submission" date="2023-06" db="EMBL/GenBank/DDBJ databases">
        <authorList>
            <consortium name="Lawrence Berkeley National Laboratory"/>
            <person name="Haridas S."/>
            <person name="Hensen N."/>
            <person name="Bonometti L."/>
            <person name="Westerberg I."/>
            <person name="Brannstrom I.O."/>
            <person name="Guillou S."/>
            <person name="Cros-Aarteil S."/>
            <person name="Calhoun S."/>
            <person name="Kuo A."/>
            <person name="Mondo S."/>
            <person name="Pangilinan J."/>
            <person name="Riley R."/>
            <person name="LaButti K."/>
            <person name="Andreopoulos B."/>
            <person name="Lipzen A."/>
            <person name="Chen C."/>
            <person name="Yanf M."/>
            <person name="Daum C."/>
            <person name="Ng V."/>
            <person name="Clum A."/>
            <person name="Steindorff A."/>
            <person name="Ohm R."/>
            <person name="Martin F."/>
            <person name="Silar P."/>
            <person name="Natvig D."/>
            <person name="Lalanne C."/>
            <person name="Gautier V."/>
            <person name="Ament-velasquez S.L."/>
            <person name="Kruys A."/>
            <person name="Hutchinson M.I."/>
            <person name="Powell A.J."/>
            <person name="Barry K."/>
            <person name="Miller A.N."/>
            <person name="Grigoriev I.V."/>
            <person name="Debuchy R."/>
            <person name="Gladieux P."/>
            <person name="Thoren M.H."/>
            <person name="Johannesson H."/>
        </authorList>
    </citation>
    <scope>NUCLEOTIDE SEQUENCE</scope>
    <source>
        <strain evidence="3">CBS 232.78</strain>
    </source>
</reference>
<dbReference type="PANTHER" id="PTHR37957">
    <property type="entry name" value="BLR7070 PROTEIN"/>
    <property type="match status" value="1"/>
</dbReference>
<dbReference type="InterPro" id="IPR027372">
    <property type="entry name" value="Phytase-like_dom"/>
</dbReference>
<feature type="signal peptide" evidence="1">
    <location>
        <begin position="1"/>
        <end position="20"/>
    </location>
</feature>
<reference evidence="3" key="1">
    <citation type="journal article" date="2023" name="Mol. Phylogenet. Evol.">
        <title>Genome-scale phylogeny and comparative genomics of the fungal order Sordariales.</title>
        <authorList>
            <person name="Hensen N."/>
            <person name="Bonometti L."/>
            <person name="Westerberg I."/>
            <person name="Brannstrom I.O."/>
            <person name="Guillou S."/>
            <person name="Cros-Aarteil S."/>
            <person name="Calhoun S."/>
            <person name="Haridas S."/>
            <person name="Kuo A."/>
            <person name="Mondo S."/>
            <person name="Pangilinan J."/>
            <person name="Riley R."/>
            <person name="LaButti K."/>
            <person name="Andreopoulos B."/>
            <person name="Lipzen A."/>
            <person name="Chen C."/>
            <person name="Yan M."/>
            <person name="Daum C."/>
            <person name="Ng V."/>
            <person name="Clum A."/>
            <person name="Steindorff A."/>
            <person name="Ohm R.A."/>
            <person name="Martin F."/>
            <person name="Silar P."/>
            <person name="Natvig D.O."/>
            <person name="Lalanne C."/>
            <person name="Gautier V."/>
            <person name="Ament-Velasquez S.L."/>
            <person name="Kruys A."/>
            <person name="Hutchinson M.I."/>
            <person name="Powell A.J."/>
            <person name="Barry K."/>
            <person name="Miller A.N."/>
            <person name="Grigoriev I.V."/>
            <person name="Debuchy R."/>
            <person name="Gladieux P."/>
            <person name="Hiltunen Thoren M."/>
            <person name="Johannesson H."/>
        </authorList>
    </citation>
    <scope>NUCLEOTIDE SEQUENCE</scope>
    <source>
        <strain evidence="3">CBS 232.78</strain>
    </source>
</reference>
<keyword evidence="1" id="KW-0732">Signal</keyword>
<keyword evidence="4" id="KW-1185">Reference proteome</keyword>
<organism evidence="3 4">
    <name type="scientific">Podospora didyma</name>
    <dbReference type="NCBI Taxonomy" id="330526"/>
    <lineage>
        <taxon>Eukaryota</taxon>
        <taxon>Fungi</taxon>
        <taxon>Dikarya</taxon>
        <taxon>Ascomycota</taxon>
        <taxon>Pezizomycotina</taxon>
        <taxon>Sordariomycetes</taxon>
        <taxon>Sordariomycetidae</taxon>
        <taxon>Sordariales</taxon>
        <taxon>Podosporaceae</taxon>
        <taxon>Podospora</taxon>
    </lineage>
</organism>
<evidence type="ECO:0000259" key="2">
    <source>
        <dbReference type="Pfam" id="PF13449"/>
    </source>
</evidence>